<organism evidence="2 3">
    <name type="scientific">Streptomyces hundungensis</name>
    <dbReference type="NCBI Taxonomy" id="1077946"/>
    <lineage>
        <taxon>Bacteria</taxon>
        <taxon>Bacillati</taxon>
        <taxon>Actinomycetota</taxon>
        <taxon>Actinomycetes</taxon>
        <taxon>Kitasatosporales</taxon>
        <taxon>Streptomycetaceae</taxon>
        <taxon>Streptomyces</taxon>
    </lineage>
</organism>
<dbReference type="KEGG" id="shun:DWB77_00190"/>
<dbReference type="Proteomes" id="UP000271554">
    <property type="component" value="Chromosome"/>
</dbReference>
<sequence length="99" mass="11102">MGAFEEIRLLQAQDGLNQRKDGFLLVVEVLVQARDQTVGELPQEVRPDMDVGQSVVDRCDKEDESGVFGLDRLQARQIEAPPCQGLPQRRPQRLSSAAW</sequence>
<reference evidence="2 3" key="1">
    <citation type="submission" date="2018-10" db="EMBL/GenBank/DDBJ databases">
        <title>Relationship between Morphology and Antimicrobial Activity in Streptomyces.</title>
        <authorList>
            <person name="Kang H.J."/>
            <person name="Kim S.B."/>
        </authorList>
    </citation>
    <scope>NUCLEOTIDE SEQUENCE [LARGE SCALE GENOMIC DNA]</scope>
    <source>
        <strain evidence="2 3">BH38</strain>
    </source>
</reference>
<protein>
    <submittedName>
        <fullName evidence="2">Uncharacterized protein</fullName>
    </submittedName>
</protein>
<evidence type="ECO:0000313" key="3">
    <source>
        <dbReference type="Proteomes" id="UP000271554"/>
    </source>
</evidence>
<keyword evidence="3" id="KW-1185">Reference proteome</keyword>
<dbReference type="EMBL" id="CP032698">
    <property type="protein sequence ID" value="AYG78083.1"/>
    <property type="molecule type" value="Genomic_DNA"/>
</dbReference>
<evidence type="ECO:0000256" key="1">
    <source>
        <dbReference type="SAM" id="MobiDB-lite"/>
    </source>
</evidence>
<feature type="region of interest" description="Disordered" evidence="1">
    <location>
        <begin position="79"/>
        <end position="99"/>
    </location>
</feature>
<dbReference type="AlphaFoldDB" id="A0A387H7E7"/>
<gene>
    <name evidence="2" type="ORF">DWB77_00190</name>
</gene>
<proteinExistence type="predicted"/>
<evidence type="ECO:0000313" key="2">
    <source>
        <dbReference type="EMBL" id="AYG78083.1"/>
    </source>
</evidence>
<accession>A0A387H7E7</accession>
<dbReference type="RefSeq" id="WP_162952314.1">
    <property type="nucleotide sequence ID" value="NZ_CP032698.1"/>
</dbReference>
<name>A0A387H7E7_9ACTN</name>